<reference evidence="1" key="2">
    <citation type="journal article" date="2015" name="Fish Shellfish Immunol.">
        <title>Early steps in the European eel (Anguilla anguilla)-Vibrio vulnificus interaction in the gills: Role of the RtxA13 toxin.</title>
        <authorList>
            <person name="Callol A."/>
            <person name="Pajuelo D."/>
            <person name="Ebbesson L."/>
            <person name="Teles M."/>
            <person name="MacKenzie S."/>
            <person name="Amaro C."/>
        </authorList>
    </citation>
    <scope>NUCLEOTIDE SEQUENCE</scope>
</reference>
<protein>
    <submittedName>
        <fullName evidence="1">Uncharacterized protein</fullName>
    </submittedName>
</protein>
<proteinExistence type="predicted"/>
<accession>A0A0E9S928</accession>
<dbReference type="EMBL" id="GBXM01070673">
    <property type="protein sequence ID" value="JAH37904.1"/>
    <property type="molecule type" value="Transcribed_RNA"/>
</dbReference>
<organism evidence="1">
    <name type="scientific">Anguilla anguilla</name>
    <name type="common">European freshwater eel</name>
    <name type="synonym">Muraena anguilla</name>
    <dbReference type="NCBI Taxonomy" id="7936"/>
    <lineage>
        <taxon>Eukaryota</taxon>
        <taxon>Metazoa</taxon>
        <taxon>Chordata</taxon>
        <taxon>Craniata</taxon>
        <taxon>Vertebrata</taxon>
        <taxon>Euteleostomi</taxon>
        <taxon>Actinopterygii</taxon>
        <taxon>Neopterygii</taxon>
        <taxon>Teleostei</taxon>
        <taxon>Anguilliformes</taxon>
        <taxon>Anguillidae</taxon>
        <taxon>Anguilla</taxon>
    </lineage>
</organism>
<name>A0A0E9S928_ANGAN</name>
<sequence>MLMFTVSKFMCGMSNE</sequence>
<dbReference type="AlphaFoldDB" id="A0A0E9S928"/>
<reference evidence="1" key="1">
    <citation type="submission" date="2014-11" db="EMBL/GenBank/DDBJ databases">
        <authorList>
            <person name="Amaro Gonzalez C."/>
        </authorList>
    </citation>
    <scope>NUCLEOTIDE SEQUENCE</scope>
</reference>
<evidence type="ECO:0000313" key="1">
    <source>
        <dbReference type="EMBL" id="JAH37904.1"/>
    </source>
</evidence>